<dbReference type="SUPFAM" id="SSF53955">
    <property type="entry name" value="Lysozyme-like"/>
    <property type="match status" value="1"/>
</dbReference>
<dbReference type="InterPro" id="IPR023346">
    <property type="entry name" value="Lysozyme-like_dom_sf"/>
</dbReference>
<evidence type="ECO:0000313" key="2">
    <source>
        <dbReference type="EMBL" id="KAA2220363.1"/>
    </source>
</evidence>
<dbReference type="RefSeq" id="WP_149834535.1">
    <property type="nucleotide sequence ID" value="NZ_VUNZ01000003.1"/>
</dbReference>
<dbReference type="Gene3D" id="1.10.530.10">
    <property type="match status" value="1"/>
</dbReference>
<organism evidence="2 3">
    <name type="scientific">Chryseobacterium sediminis</name>
    <dbReference type="NCBI Taxonomy" id="1679494"/>
    <lineage>
        <taxon>Bacteria</taxon>
        <taxon>Pseudomonadati</taxon>
        <taxon>Bacteroidota</taxon>
        <taxon>Flavobacteriia</taxon>
        <taxon>Flavobacteriales</taxon>
        <taxon>Weeksellaceae</taxon>
        <taxon>Chryseobacterium group</taxon>
        <taxon>Chryseobacterium</taxon>
    </lineage>
</organism>
<protein>
    <recommendedName>
        <fullName evidence="4">Glycoside hydrolase family 19 catalytic domain-containing protein</fullName>
    </recommendedName>
</protein>
<feature type="region of interest" description="Disordered" evidence="1">
    <location>
        <begin position="237"/>
        <end position="283"/>
    </location>
</feature>
<dbReference type="EMBL" id="VUNZ01000003">
    <property type="protein sequence ID" value="KAA2220363.1"/>
    <property type="molecule type" value="Genomic_DNA"/>
</dbReference>
<evidence type="ECO:0008006" key="4">
    <source>
        <dbReference type="Google" id="ProtNLM"/>
    </source>
</evidence>
<accession>A0A5B2U1Z4</accession>
<evidence type="ECO:0000313" key="3">
    <source>
        <dbReference type="Proteomes" id="UP000323082"/>
    </source>
</evidence>
<sequence>MTGNIIGNQNPLVGTTYTYEIKPSGLLFGLKGDYEWYLYKKQKNGIWKDITSKPKKGEKVTYRFGEIGLGIEFQMKVYEIKKGILPGMSATKELAGSCTLIPTSDKVSKIDKVVLFNRGAKDVNKANYRDTLIAQAHCIAMFNKEIEFHLWEDDAPGKGHDSNINKNNRHTRSYKALVNEKGIAEVPIPLMSDEKILRQMANQFLMKGDKNEGANHEYYVTATYSGKIQGASQVNVDVANPDYKGGSQNQPKPQPKPKPQPQKDTPKFPAGQGGAHKQPDPKGNIIEAVFIDDTGKELSKVAVGDKVRIRIHSKNMVEKHIQYVVWEYDTASNDEVFRSGNIKITADVHDTSGFIITKAIFEKGIDSPIGDPDSDKQNYFIEIISKDLSAESQKFGVNSEGLMQVEKVKSAAGVQKQNKNQTGEKCFCNRDFEEKDVKQLVKLLKGTETIWEGQALKGGKRAPCNISDKSFATLTKALNSAFKKYNINTCIQKTHFLAQTCEETGTFALSEETKSDYLSSQSIYKGRGLLQLTGVRTDEKDLTTLFNKPGPYKDYADYKNDQNIVKNPSIVANNVDYCIDSGAWIWSVNKKMPKAPSPAVDRWGIETSEKSLNQLALFGDKYLELISVLLNGRNEKTKMPNGWEKRKTNYNILKTGFFMYDRFHNDNNKPANAKDIVTYHIYADGTVERHIPKKIKSGYEKKYKYVYHDKNKKEHEICIADWIEIDKVERQKPNPTSVPKGYISHDSFNISGVNQKDVYKYSDGSIVASGKPGEGNGTILRKYVKSGGKTIIVKIPDPLNYNSDNAKINLAFKDTIRKYMGRDHFACLIGALAEAGFSKVTSGGAAMQDGTCFPSVSHTNGSSIDVAYFTHTNTQKFINSMIKFGFNYFLAGTGMSFSKPKGFNGTLEGGHSDHNGHLHGGAPKSLSISIKEIKE</sequence>
<reference evidence="2 3" key="1">
    <citation type="journal article" date="2015" name="Int. J. Syst. Evol. Microbiol.">
        <title>Chryseobacterium sediminis sp. nov., isolated from a river sediment.</title>
        <authorList>
            <person name="Kampfer P."/>
            <person name="Busse H.J."/>
            <person name="McInroy J.A."/>
            <person name="Glaeser S.P."/>
        </authorList>
    </citation>
    <scope>NUCLEOTIDE SEQUENCE [LARGE SCALE GENOMIC DNA]</scope>
    <source>
        <strain evidence="2 3">IMT-174</strain>
    </source>
</reference>
<name>A0A5B2U1Z4_9FLAO</name>
<dbReference type="OrthoDB" id="1183903at2"/>
<dbReference type="AlphaFoldDB" id="A0A5B2U1Z4"/>
<gene>
    <name evidence="2" type="ORF">FW780_15905</name>
</gene>
<comment type="caution">
    <text evidence="2">The sequence shown here is derived from an EMBL/GenBank/DDBJ whole genome shotgun (WGS) entry which is preliminary data.</text>
</comment>
<dbReference type="Proteomes" id="UP000323082">
    <property type="component" value="Unassembled WGS sequence"/>
</dbReference>
<proteinExistence type="predicted"/>
<evidence type="ECO:0000256" key="1">
    <source>
        <dbReference type="SAM" id="MobiDB-lite"/>
    </source>
</evidence>